<evidence type="ECO:0000256" key="10">
    <source>
        <dbReference type="ARBA" id="ARBA00023065"/>
    </source>
</evidence>
<dbReference type="InParanoid" id="A0A168T2X0"/>
<feature type="transmembrane region" description="Helical" evidence="18">
    <location>
        <begin position="840"/>
        <end position="857"/>
    </location>
</feature>
<evidence type="ECO:0000256" key="8">
    <source>
        <dbReference type="ARBA" id="ARBA00022882"/>
    </source>
</evidence>
<gene>
    <name evidence="20" type="primary">ABSGL_15060.1 scaffold 15162</name>
</gene>
<feature type="transmembrane region" description="Helical" evidence="18">
    <location>
        <begin position="749"/>
        <end position="765"/>
    </location>
</feature>
<feature type="region of interest" description="Disordered" evidence="17">
    <location>
        <begin position="74"/>
        <end position="114"/>
    </location>
</feature>
<sequence length="2223" mass="251753">MSPPKQDTSTARQSSNNPYKHVSVSIAPSSQLDQVDTPQTTFMNFNIQSPSAPYVPSLERSYTQRTQSVNIQDFTNAFEQVEPLPPPPPPPPPIQQDDIEDFSSPPFEQQTPLQDFDTSIYDATDDMEYSDTAKLTDHPAGMARDDSPPPSRSQPTAARSIRRTYQPALIDRQHNHNIERISLRKRLADYTALISLQLRNTAKRVVNIENINDAILLSAATDQSNSTSMEKNYSTTTDAQLELGKGGDASTNRHCRHSSNTNDSIAALETDNTSALSETIPMTPTSSRHGNHPYGATSTTPPAPSATTTNDAQKRRILLVGRSCLLFGPDNACRKWIARLLLWKWTETLLMMIIVLHGCALLAAGWDNGPDPNPPSRWGESWEQYVVFGIFCVYTIYSLLRIMVFGFVYNKQEGDLAPKPFLRHSWNRVDFVSVVSYWIHFALLITGQEIVDDNSRRITVFKMMSAIILMRLLNITKGNTVILHSLKKAAPLLVNVTFFVLFFFIIFAVIGVQSFKGSFLRHCVWTDPTNSSNTQELQQYCGGYLENGIPQPYIKLDGTPASWDKGFLCDNGLVCKETENPFGNTFSMDNVFSSMLMVLVITGTCLYFIVIVIVMNFWLLNLFVAVINEMFAKIREDTQHSAFTTSKATTVLADAEGGWSFGDGDASRKARKSLLQEWVAASKPLWILLVVVDLVVMAIKNNDMTEDQVSTLDSVECGFSLAFLIEILLRLFAQRRQLKLFFNDKANRADMIISIMSCIIWIPALHANTVAFAWLSGFQVMRIYRVLLAIPRLRKLMARVLGSVYGFVNLIFFIVLSTLICATIAFQLLEGEMNDADGEMRFFSIYNSFVGLNQLFSGEDWTTVLYNAMESGAPFGNAAINALFLSIWFAFSNFIMVNMFIAILMENFETAEEEKRQRQVQQYAEKHDSMKDNAEAIISRWNIYRYLRPNPKNVAIDSIPANLKLPLQKNDIRDFLNDGGQLDTITQPDDDKKLLSYGGRQRQKEAITFRQRPFGYLWQGVSSKFSRLKQQPGFASTSQRKSMHFDGQATFDQLQTFYDINRKQGGDHGDNTLRHALAPSLRVNIAASVEESTEHDIEERRAMQRDFLRAHPSYDKSLFIFSPRNRIRYWCQLLVPPSHGERTFGTPPSPWLKFIFLSIVIACVITNVVLTIYNSPVYQFEHRDDLAALKPLVYADWAFTIVFTLEFLVKVVADGFIMTPNAYLINGWNILDLFVLVTLYMSNFGHFAASAGLERGFRAFKALRALRLINLLKPAKDMFTVVLIQGLPLMLDAAALGLFLIVPFALYGKNIFMGLFYSCNDSDVPGKFDCINEGMLGTDAPVYDGTTIYKPLVWSNPYVYSFDDFWSSLLVLFEIASGEGWVDVMETSMSIAGKDLNPDQDASQLYAIFFMVYNLAGSVFVISLFLGIILENFAKRNGTAYLTAEQRRWMDLKKLLSQIRPAKRPKQIPTNGIRKKCFDLVVDKRGRFYKWMTAVIVLNILVLCTDTDRDDAIPALKLVKEYIYLGFVLIYWLEVMVKLLGLGWTSFRRNLWNLYDLAVIIGSAVTVIFSLANNDHQVNVESQKLFMTALCFKLVQRNDALNQLFTTMAASAYQIANVFAVWFVVLTTYAIMFMEIFGLTRYGTQASTEHVNFRSYANTMVSLVRYSSGEGWNTVMHDFTVEAPKCQDMHNYLDSDCGSLRWSYFLFLSLNVISMYIFTAVFVAVVSDNFSYVYQVAANFSLINRDEIRKYPFLGVKQGRSCPMFTYKKCWAEFDIERTGYIKVKDYMSFWRKLGGMFAINIYEEELSYKNLTKTCALPGQVGHAVDDRYSIRISIVELNKRLEGLDRAVIHKRKQDMNMIYWETAMTESAQGVSFNQMLLMLAKRKLIVPENALLLEELLVNRKKEDAIHTLISIDRVKGLLETIALRKKFLRHMEMKKQKYSVRINEEKDDILLDASSLNMVPTGLGSPVHIESPLMSPSVASLGYLSDENEHEMETEWTSLAIPSANSSNNHTATDDSPGQGVWHGKCCEKKIPDKFNSARTKLNFSFDSTTPHPLPIFFAWLNLALYTIVDSLYAAPPLALQHNTERSHKHHCLDIQQHYELLLMDYASTRLKAFLQTHENVKHAIAGAGAGVASSMVVVPLDVVKTRLQNQGKATPGTPVYRGTAGTLSRIWTEEGIRGLYRGLGPTIFGYLPTWAIYFTAYDYCKAHWGKRHGKDGN</sequence>
<dbReference type="InterPro" id="IPR005821">
    <property type="entry name" value="Ion_trans_dom"/>
</dbReference>
<evidence type="ECO:0000313" key="21">
    <source>
        <dbReference type="Proteomes" id="UP000078561"/>
    </source>
</evidence>
<feature type="compositionally biased region" description="Polar residues" evidence="17">
    <location>
        <begin position="258"/>
        <end position="288"/>
    </location>
</feature>
<evidence type="ECO:0000256" key="4">
    <source>
        <dbReference type="ARBA" id="ARBA00022568"/>
    </source>
</evidence>
<dbReference type="InterPro" id="IPR018108">
    <property type="entry name" value="MCP_transmembrane"/>
</dbReference>
<dbReference type="Gene3D" id="1.10.287.70">
    <property type="match status" value="4"/>
</dbReference>
<feature type="domain" description="Ion transport" evidence="19">
    <location>
        <begin position="1154"/>
        <end position="1437"/>
    </location>
</feature>
<dbReference type="Pfam" id="PF00153">
    <property type="entry name" value="Mito_carr"/>
    <property type="match status" value="1"/>
</dbReference>
<dbReference type="GO" id="GO:0008331">
    <property type="term" value="F:high voltage-gated calcium channel activity"/>
    <property type="evidence" value="ECO:0007669"/>
    <property type="project" value="TreeGrafter"/>
</dbReference>
<feature type="region of interest" description="Disordered" evidence="17">
    <location>
        <begin position="1"/>
        <end position="38"/>
    </location>
</feature>
<keyword evidence="12" id="KW-0325">Glycoprotein</keyword>
<dbReference type="SUPFAM" id="SSF81324">
    <property type="entry name" value="Voltage-gated potassium channels"/>
    <property type="match status" value="4"/>
</dbReference>
<accession>A0A168T2X0</accession>
<feature type="transmembrane region" description="Helical" evidence="18">
    <location>
        <begin position="458"/>
        <end position="477"/>
    </location>
</feature>
<dbReference type="GO" id="GO:0098703">
    <property type="term" value="P:calcium ion import across plasma membrane"/>
    <property type="evidence" value="ECO:0007669"/>
    <property type="project" value="TreeGrafter"/>
</dbReference>
<feature type="transmembrane region" description="Helical" evidence="18">
    <location>
        <begin position="1278"/>
        <end position="1306"/>
    </location>
</feature>
<keyword evidence="8" id="KW-0851">Voltage-gated channel</keyword>
<dbReference type="FunFam" id="1.10.287.70:FF:000093">
    <property type="entry name" value="Calcium channel subunit Cch1"/>
    <property type="match status" value="1"/>
</dbReference>
<dbReference type="GO" id="GO:0005891">
    <property type="term" value="C:voltage-gated calcium channel complex"/>
    <property type="evidence" value="ECO:0007669"/>
    <property type="project" value="TreeGrafter"/>
</dbReference>
<dbReference type="Proteomes" id="UP000078561">
    <property type="component" value="Unassembled WGS sequence"/>
</dbReference>
<evidence type="ECO:0000256" key="17">
    <source>
        <dbReference type="SAM" id="MobiDB-lite"/>
    </source>
</evidence>
<feature type="transmembrane region" description="Helical" evidence="18">
    <location>
        <begin position="1704"/>
        <end position="1726"/>
    </location>
</feature>
<feature type="transmembrane region" description="Helical" evidence="18">
    <location>
        <begin position="349"/>
        <end position="366"/>
    </location>
</feature>
<evidence type="ECO:0000256" key="11">
    <source>
        <dbReference type="ARBA" id="ARBA00023136"/>
    </source>
</evidence>
<dbReference type="EMBL" id="LT555008">
    <property type="protein sequence ID" value="SAM09384.1"/>
    <property type="molecule type" value="Genomic_DNA"/>
</dbReference>
<feature type="transmembrane region" description="Helical" evidence="18">
    <location>
        <begin position="1405"/>
        <end position="1430"/>
    </location>
</feature>
<dbReference type="PANTHER" id="PTHR45628:SF7">
    <property type="entry name" value="VOLTAGE-DEPENDENT CALCIUM CHANNEL TYPE A SUBUNIT ALPHA-1"/>
    <property type="match status" value="1"/>
</dbReference>
<keyword evidence="13" id="KW-0407">Ion channel</keyword>
<evidence type="ECO:0000256" key="18">
    <source>
        <dbReference type="SAM" id="Phobius"/>
    </source>
</evidence>
<keyword evidence="7" id="KW-0106">Calcium</keyword>
<dbReference type="OrthoDB" id="416585at2759"/>
<dbReference type="Gene3D" id="1.20.120.350">
    <property type="entry name" value="Voltage-gated potassium channels. Chain C"/>
    <property type="match status" value="4"/>
</dbReference>
<feature type="transmembrane region" description="Helical" evidence="18">
    <location>
        <begin position="1233"/>
        <end position="1257"/>
    </location>
</feature>
<keyword evidence="4" id="KW-0109">Calcium transport</keyword>
<evidence type="ECO:0000313" key="20">
    <source>
        <dbReference type="EMBL" id="SAM09384.1"/>
    </source>
</evidence>
<dbReference type="InterPro" id="IPR027359">
    <property type="entry name" value="Volt_channel_dom_sf"/>
</dbReference>
<name>A0A168T2X0_ABSGL</name>
<feature type="domain" description="Ion transport" evidence="19">
    <location>
        <begin position="1488"/>
        <end position="1735"/>
    </location>
</feature>
<dbReference type="SUPFAM" id="SSF103506">
    <property type="entry name" value="Mitochondrial carrier"/>
    <property type="match status" value="1"/>
</dbReference>
<keyword evidence="5" id="KW-0107">Calcium channel</keyword>
<dbReference type="PANTHER" id="PTHR45628">
    <property type="entry name" value="VOLTAGE-DEPENDENT CALCIUM CHANNEL TYPE A SUBUNIT ALPHA-1"/>
    <property type="match status" value="1"/>
</dbReference>
<feature type="transmembrane region" description="Helical" evidence="18">
    <location>
        <begin position="878"/>
        <end position="905"/>
    </location>
</feature>
<evidence type="ECO:0000256" key="13">
    <source>
        <dbReference type="ARBA" id="ARBA00023303"/>
    </source>
</evidence>
<dbReference type="InterPro" id="IPR023395">
    <property type="entry name" value="MCP_dom_sf"/>
</dbReference>
<organism evidence="20">
    <name type="scientific">Absidia glauca</name>
    <name type="common">Pin mould</name>
    <dbReference type="NCBI Taxonomy" id="4829"/>
    <lineage>
        <taxon>Eukaryota</taxon>
        <taxon>Fungi</taxon>
        <taxon>Fungi incertae sedis</taxon>
        <taxon>Mucoromycota</taxon>
        <taxon>Mucoromycotina</taxon>
        <taxon>Mucoromycetes</taxon>
        <taxon>Mucorales</taxon>
        <taxon>Cunninghamellaceae</taxon>
        <taxon>Absidia</taxon>
    </lineage>
</organism>
<evidence type="ECO:0000256" key="1">
    <source>
        <dbReference type="ARBA" id="ARBA00004651"/>
    </source>
</evidence>
<dbReference type="STRING" id="4829.A0A168T2X0"/>
<feature type="compositionally biased region" description="Polar residues" evidence="17">
    <location>
        <begin position="26"/>
        <end position="38"/>
    </location>
</feature>
<evidence type="ECO:0000256" key="2">
    <source>
        <dbReference type="ARBA" id="ARBA00022448"/>
    </source>
</evidence>
<feature type="region of interest" description="Disordered" evidence="17">
    <location>
        <begin position="241"/>
        <end position="310"/>
    </location>
</feature>
<evidence type="ECO:0000256" key="3">
    <source>
        <dbReference type="ARBA" id="ARBA00022475"/>
    </source>
</evidence>
<feature type="compositionally biased region" description="Low complexity" evidence="17">
    <location>
        <begin position="296"/>
        <end position="309"/>
    </location>
</feature>
<feature type="transmembrane region" description="Helical" evidence="18">
    <location>
        <begin position="678"/>
        <end position="699"/>
    </location>
</feature>
<dbReference type="FunCoup" id="A0A168T2X0">
    <property type="interactions" value="44"/>
</dbReference>
<dbReference type="Pfam" id="PF00520">
    <property type="entry name" value="Ion_trans"/>
    <property type="match status" value="4"/>
</dbReference>
<keyword evidence="2" id="KW-0813">Transport</keyword>
<evidence type="ECO:0000256" key="9">
    <source>
        <dbReference type="ARBA" id="ARBA00022989"/>
    </source>
</evidence>
<keyword evidence="21" id="KW-1185">Reference proteome</keyword>
<feature type="transmembrane region" description="Helical" evidence="18">
    <location>
        <begin position="386"/>
        <end position="409"/>
    </location>
</feature>
<evidence type="ECO:0000256" key="7">
    <source>
        <dbReference type="ARBA" id="ARBA00022837"/>
    </source>
</evidence>
<feature type="transmembrane region" description="Helical" evidence="18">
    <location>
        <begin position="1523"/>
        <end position="1542"/>
    </location>
</feature>
<evidence type="ECO:0000256" key="6">
    <source>
        <dbReference type="ARBA" id="ARBA00022692"/>
    </source>
</evidence>
<dbReference type="InterPro" id="IPR050599">
    <property type="entry name" value="VDCC_alpha-1_subunit"/>
</dbReference>
<feature type="transmembrane region" description="Helical" evidence="18">
    <location>
        <begin position="596"/>
        <end position="627"/>
    </location>
</feature>
<keyword evidence="10" id="KW-0406">Ion transport</keyword>
<protein>
    <recommendedName>
        <fullName evidence="15">Calcium-channel protein CCH1</fullName>
    </recommendedName>
</protein>
<proteinExistence type="inferred from homology"/>
<dbReference type="OMA" id="TLFIAWN"/>
<feature type="transmembrane region" description="Helical" evidence="18">
    <location>
        <begin position="1612"/>
        <end position="1632"/>
    </location>
</feature>
<keyword evidence="9 18" id="KW-1133">Transmembrane helix</keyword>
<keyword evidence="3" id="KW-1003">Cell membrane</keyword>
<dbReference type="Gene3D" id="1.50.40.10">
    <property type="entry name" value="Mitochondrial carrier domain"/>
    <property type="match status" value="1"/>
</dbReference>
<feature type="compositionally biased region" description="Pro residues" evidence="17">
    <location>
        <begin position="83"/>
        <end position="94"/>
    </location>
</feature>
<feature type="transmembrane region" description="Helical" evidence="18">
    <location>
        <begin position="429"/>
        <end position="446"/>
    </location>
</feature>
<feature type="repeat" description="Solcar" evidence="16">
    <location>
        <begin position="2123"/>
        <end position="2213"/>
    </location>
</feature>
<keyword evidence="11 16" id="KW-0472">Membrane</keyword>
<feature type="region of interest" description="Disordered" evidence="17">
    <location>
        <begin position="137"/>
        <end position="160"/>
    </location>
</feature>
<feature type="transmembrane region" description="Helical" evidence="18">
    <location>
        <begin position="711"/>
        <end position="729"/>
    </location>
</feature>
<feature type="transmembrane region" description="Helical" evidence="18">
    <location>
        <begin position="1194"/>
        <end position="1213"/>
    </location>
</feature>
<evidence type="ECO:0000256" key="14">
    <source>
        <dbReference type="ARBA" id="ARBA00061395"/>
    </source>
</evidence>
<evidence type="ECO:0000256" key="15">
    <source>
        <dbReference type="ARBA" id="ARBA00067459"/>
    </source>
</evidence>
<feature type="domain" description="Ion transport" evidence="19">
    <location>
        <begin position="345"/>
        <end position="639"/>
    </location>
</feature>
<feature type="transmembrane region" description="Helical" evidence="18">
    <location>
        <begin position="1151"/>
        <end position="1173"/>
    </location>
</feature>
<feature type="transmembrane region" description="Helical" evidence="18">
    <location>
        <begin position="1488"/>
        <end position="1503"/>
    </location>
</feature>
<evidence type="ECO:0000256" key="12">
    <source>
        <dbReference type="ARBA" id="ARBA00023180"/>
    </source>
</evidence>
<feature type="domain" description="Ion transport" evidence="19">
    <location>
        <begin position="687"/>
        <end position="915"/>
    </location>
</feature>
<feature type="transmembrane region" description="Helical" evidence="18">
    <location>
        <begin position="489"/>
        <end position="512"/>
    </location>
</feature>
<keyword evidence="6 16" id="KW-0812">Transmembrane</keyword>
<evidence type="ECO:0000256" key="5">
    <source>
        <dbReference type="ARBA" id="ARBA00022673"/>
    </source>
</evidence>
<dbReference type="PROSITE" id="PS50920">
    <property type="entry name" value="SOLCAR"/>
    <property type="match status" value="1"/>
</dbReference>
<comment type="subcellular location">
    <subcellularLocation>
        <location evidence="1">Cell membrane</location>
        <topology evidence="1">Multi-pass membrane protein</topology>
    </subcellularLocation>
</comment>
<evidence type="ECO:0000256" key="16">
    <source>
        <dbReference type="PROSITE-ProRule" id="PRU00282"/>
    </source>
</evidence>
<feature type="transmembrane region" description="Helical" evidence="18">
    <location>
        <begin position="802"/>
        <end position="828"/>
    </location>
</feature>
<reference evidence="20" key="1">
    <citation type="submission" date="2016-04" db="EMBL/GenBank/DDBJ databases">
        <authorList>
            <person name="Evans L.H."/>
            <person name="Alamgir A."/>
            <person name="Owens N."/>
            <person name="Weber N.D."/>
            <person name="Virtaneva K."/>
            <person name="Barbian K."/>
            <person name="Babar A."/>
            <person name="Rosenke K."/>
        </authorList>
    </citation>
    <scope>NUCLEOTIDE SEQUENCE [LARGE SCALE GENOMIC DNA]</scope>
    <source>
        <strain evidence="20">CBS 101.48</strain>
    </source>
</reference>
<feature type="region of interest" description="Disordered" evidence="17">
    <location>
        <begin position="48"/>
        <end position="67"/>
    </location>
</feature>
<feature type="transmembrane region" description="Helical" evidence="18">
    <location>
        <begin position="1554"/>
        <end position="1572"/>
    </location>
</feature>
<evidence type="ECO:0000259" key="19">
    <source>
        <dbReference type="Pfam" id="PF00520"/>
    </source>
</evidence>
<comment type="similarity">
    <text evidence="14">Belongs to the calcium channel alpha-1 subunit (TC 1.A.1.11) family.</text>
</comment>
<feature type="compositionally biased region" description="Polar residues" evidence="17">
    <location>
        <begin position="1"/>
        <end position="18"/>
    </location>
</feature>